<evidence type="ECO:0000256" key="2">
    <source>
        <dbReference type="ARBA" id="ARBA00022454"/>
    </source>
</evidence>
<evidence type="ECO:0000256" key="1">
    <source>
        <dbReference type="ARBA" id="ARBA00010467"/>
    </source>
</evidence>
<feature type="region of interest" description="Disordered" evidence="10">
    <location>
        <begin position="327"/>
        <end position="705"/>
    </location>
</feature>
<proteinExistence type="inferred from homology"/>
<sequence length="873" mass="96239">MASNTVPDDAVHADQSTSSLLFSSQTLWFAHTVPQRSYLIHNAKLNGATVVDLDKQADIRLVDHARKGNPSGTYSYRYVERSIRNGKLESLEDHAIGMSTKTSRPVGSTIVPAKSSRRPFTNEDDQLLWDWIKPFQDRGGAWKGNEIYRTLESHYPHHTYQSWRDRWIKITQFQTRQISVAVPDIPSLPQPPTRPAVSSQSIPSKRPYHVPISHNNPFQTAASQAPSSSIPVAQLATQVHETYDHDNDVYRTPAPVLSPPTPTRDASPRSSPGLDSIACSNCYTKDSDKWQKNKRGELLCHECAVFLRIHKVPRPSTAAFFPEATDVKVQRSNHPADSSLLDVSASPARQSVEHPIVSSTPNATSNSNSSQRGHIEQRSPSFRPESPTSERRPQTNEGRKRSAGRLSQSQLPSQESSNAGEGVEPEDALEQKLDHLDKWMSLTKPLEKSSESVQAPTQDTVSSASSKGKGPARRPQDGPEQQPSISPPEKPSKDFPFPASVDGAGARHSPEPLSTSKSPSRAARKTVPRSSIRPARSQSRASVDESDENSQVLPYSGSGPTKKTSPLKGNDSSLHNNDASLSSSSSSESASHRKSEVFETGPETANEYETATEGEAEEVQQIRQRGHRRLSTQALFDPPINNDEDVLLGLDIPEPEGGWTSILGDGFALEEDQATDMDTEKENKPPRKRIKHGGKRKEVVNDRGDDHLVGDDALGHDNNRVDSTVSNHPLLPESIIEIYSDTDDQPPSKTTSPQPKPQLPTWLAEQKALYADIPSLSLSPILFKAIESTCFDFSLATTVVADIVTTIHRSRRATLPVDADIPLPKNLEGVWTPEDDDMLMSTQTREAALVMAKHGRENCNRRFQYLNELSEDT</sequence>
<protein>
    <recommendedName>
        <fullName evidence="9">DNA-binding protein RAP1</fullName>
    </recommendedName>
</protein>
<dbReference type="VEuPathDB" id="FungiDB:PV10_07631"/>
<evidence type="ECO:0000256" key="10">
    <source>
        <dbReference type="SAM" id="MobiDB-lite"/>
    </source>
</evidence>
<feature type="domain" description="GATA-type" evidence="11">
    <location>
        <begin position="273"/>
        <end position="315"/>
    </location>
</feature>
<keyword evidence="8" id="KW-0479">Metal-binding</keyword>
<reference evidence="12 13" key="1">
    <citation type="submission" date="2017-03" db="EMBL/GenBank/DDBJ databases">
        <title>Genomes of endolithic fungi from Antarctica.</title>
        <authorList>
            <person name="Coleine C."/>
            <person name="Masonjones S."/>
            <person name="Stajich J.E."/>
        </authorList>
    </citation>
    <scope>NUCLEOTIDE SEQUENCE [LARGE SCALE GENOMIC DNA]</scope>
    <source>
        <strain evidence="12 13">CCFEE 6314</strain>
    </source>
</reference>
<dbReference type="SUPFAM" id="SSF57716">
    <property type="entry name" value="Glucocorticoid receptor-like (DNA-binding domain)"/>
    <property type="match status" value="1"/>
</dbReference>
<dbReference type="GO" id="GO:0008270">
    <property type="term" value="F:zinc ion binding"/>
    <property type="evidence" value="ECO:0007669"/>
    <property type="project" value="UniProtKB-KW"/>
</dbReference>
<evidence type="ECO:0000259" key="11">
    <source>
        <dbReference type="PROSITE" id="PS50114"/>
    </source>
</evidence>
<feature type="compositionally biased region" description="Basic residues" evidence="10">
    <location>
        <begin position="686"/>
        <end position="695"/>
    </location>
</feature>
<dbReference type="Pfam" id="PF11626">
    <property type="entry name" value="Rap1_C"/>
    <property type="match status" value="1"/>
</dbReference>
<organism evidence="12 13">
    <name type="scientific">Exophiala mesophila</name>
    <name type="common">Black yeast-like fungus</name>
    <dbReference type="NCBI Taxonomy" id="212818"/>
    <lineage>
        <taxon>Eukaryota</taxon>
        <taxon>Fungi</taxon>
        <taxon>Dikarya</taxon>
        <taxon>Ascomycota</taxon>
        <taxon>Pezizomycotina</taxon>
        <taxon>Eurotiomycetes</taxon>
        <taxon>Chaetothyriomycetidae</taxon>
        <taxon>Chaetothyriales</taxon>
        <taxon>Herpotrichiellaceae</taxon>
        <taxon>Exophiala</taxon>
    </lineage>
</organism>
<feature type="compositionally biased region" description="Basic and acidic residues" evidence="10">
    <location>
        <begin position="388"/>
        <end position="400"/>
    </location>
</feature>
<feature type="compositionally biased region" description="Polar residues" evidence="10">
    <location>
        <begin position="451"/>
        <end position="466"/>
    </location>
</feature>
<feature type="region of interest" description="Disordered" evidence="10">
    <location>
        <begin position="99"/>
        <end position="118"/>
    </location>
</feature>
<keyword evidence="5" id="KW-0010">Activator</keyword>
<feature type="region of interest" description="Disordered" evidence="10">
    <location>
        <begin position="247"/>
        <end position="276"/>
    </location>
</feature>
<dbReference type="PROSITE" id="PS50114">
    <property type="entry name" value="GATA_ZN_FINGER_2"/>
    <property type="match status" value="1"/>
</dbReference>
<dbReference type="Gene3D" id="1.10.10.60">
    <property type="entry name" value="Homeodomain-like"/>
    <property type="match status" value="1"/>
</dbReference>
<keyword evidence="6" id="KW-0804">Transcription</keyword>
<evidence type="ECO:0000313" key="13">
    <source>
        <dbReference type="Proteomes" id="UP000288859"/>
    </source>
</evidence>
<evidence type="ECO:0000313" key="12">
    <source>
        <dbReference type="EMBL" id="RVX75632.1"/>
    </source>
</evidence>
<keyword evidence="2 9" id="KW-0158">Chromosome</keyword>
<dbReference type="PANTHER" id="PTHR16466:SF6">
    <property type="entry name" value="TELOMERIC REPEAT-BINDING FACTOR 2-INTERACTING PROTEIN 1"/>
    <property type="match status" value="1"/>
</dbReference>
<dbReference type="InterPro" id="IPR039595">
    <property type="entry name" value="TE2IP/Rap1"/>
</dbReference>
<dbReference type="EMBL" id="NAJM01000002">
    <property type="protein sequence ID" value="RVX75632.1"/>
    <property type="molecule type" value="Genomic_DNA"/>
</dbReference>
<evidence type="ECO:0000256" key="8">
    <source>
        <dbReference type="PROSITE-ProRule" id="PRU00094"/>
    </source>
</evidence>
<dbReference type="Proteomes" id="UP000288859">
    <property type="component" value="Unassembled WGS sequence"/>
</dbReference>
<comment type="function">
    <text evidence="9">Involved in the regulation of telomere length, clustering and has a specific role in telomere position effect (TPE).</text>
</comment>
<feature type="compositionally biased region" description="Polar residues" evidence="10">
    <location>
        <begin position="549"/>
        <end position="564"/>
    </location>
</feature>
<comment type="similarity">
    <text evidence="1 9">Belongs to the RAP1 family.</text>
</comment>
<evidence type="ECO:0000256" key="6">
    <source>
        <dbReference type="ARBA" id="ARBA00023163"/>
    </source>
</evidence>
<feature type="region of interest" description="Disordered" evidence="10">
    <location>
        <begin position="184"/>
        <end position="204"/>
    </location>
</feature>
<comment type="caution">
    <text evidence="12">The sequence shown here is derived from an EMBL/GenBank/DDBJ whole genome shotgun (WGS) entry which is preliminary data.</text>
</comment>
<feature type="compositionally biased region" description="Basic and acidic residues" evidence="10">
    <location>
        <begin position="429"/>
        <end position="438"/>
    </location>
</feature>
<dbReference type="Pfam" id="PF00320">
    <property type="entry name" value="GATA"/>
    <property type="match status" value="1"/>
</dbReference>
<dbReference type="Gene3D" id="3.30.50.10">
    <property type="entry name" value="Erythroid Transcription Factor GATA-1, subunit A"/>
    <property type="match status" value="1"/>
</dbReference>
<evidence type="ECO:0000256" key="5">
    <source>
        <dbReference type="ARBA" id="ARBA00023159"/>
    </source>
</evidence>
<name>A0A438NIR9_EXOME</name>
<dbReference type="OrthoDB" id="435460at2759"/>
<feature type="compositionally biased region" description="Low complexity" evidence="10">
    <location>
        <begin position="571"/>
        <end position="589"/>
    </location>
</feature>
<dbReference type="GO" id="GO:0006355">
    <property type="term" value="P:regulation of DNA-templated transcription"/>
    <property type="evidence" value="ECO:0007669"/>
    <property type="project" value="InterPro"/>
</dbReference>
<comment type="subunit">
    <text evidence="9">Homodimer.</text>
</comment>
<dbReference type="Gene3D" id="1.10.10.2170">
    <property type="match status" value="1"/>
</dbReference>
<gene>
    <name evidence="12" type="ORF">B0A52_00985</name>
</gene>
<dbReference type="GO" id="GO:0070187">
    <property type="term" value="C:shelterin complex"/>
    <property type="evidence" value="ECO:0007669"/>
    <property type="project" value="TreeGrafter"/>
</dbReference>
<dbReference type="PANTHER" id="PTHR16466">
    <property type="entry name" value="TELOMERE REPEAT-BINDING FACTOR 2-INTERACTING PROTEIN 1"/>
    <property type="match status" value="1"/>
</dbReference>
<dbReference type="GO" id="GO:0042162">
    <property type="term" value="F:telomeric DNA binding"/>
    <property type="evidence" value="ECO:0007669"/>
    <property type="project" value="TreeGrafter"/>
</dbReference>
<dbReference type="AlphaFoldDB" id="A0A438NIR9"/>
<dbReference type="InterPro" id="IPR009057">
    <property type="entry name" value="Homeodomain-like_sf"/>
</dbReference>
<keyword evidence="3 9" id="KW-0779">Telomere</keyword>
<feature type="compositionally biased region" description="Low complexity" evidence="10">
    <location>
        <begin position="358"/>
        <end position="370"/>
    </location>
</feature>
<dbReference type="InterPro" id="IPR038104">
    <property type="entry name" value="Rap1_C_sf"/>
</dbReference>
<evidence type="ECO:0000256" key="3">
    <source>
        <dbReference type="ARBA" id="ARBA00022895"/>
    </source>
</evidence>
<dbReference type="GO" id="GO:0010833">
    <property type="term" value="P:telomere maintenance via telomere lengthening"/>
    <property type="evidence" value="ECO:0007669"/>
    <property type="project" value="UniProtKB-UniRule"/>
</dbReference>
<keyword evidence="7 9" id="KW-0539">Nucleus</keyword>
<keyword evidence="4" id="KW-0805">Transcription regulation</keyword>
<dbReference type="InterPro" id="IPR015010">
    <property type="entry name" value="TERF2IP_Myb"/>
</dbReference>
<accession>A0A438NIR9</accession>
<dbReference type="InterPro" id="IPR000679">
    <property type="entry name" value="Znf_GATA"/>
</dbReference>
<dbReference type="CDD" id="cd11655">
    <property type="entry name" value="rap1_myb-like"/>
    <property type="match status" value="1"/>
</dbReference>
<dbReference type="GO" id="GO:0031848">
    <property type="term" value="P:protection from non-homologous end joining at telomere"/>
    <property type="evidence" value="ECO:0007669"/>
    <property type="project" value="TreeGrafter"/>
</dbReference>
<evidence type="ECO:0000256" key="4">
    <source>
        <dbReference type="ARBA" id="ARBA00023015"/>
    </source>
</evidence>
<dbReference type="SUPFAM" id="SSF46689">
    <property type="entry name" value="Homeodomain-like"/>
    <property type="match status" value="1"/>
</dbReference>
<feature type="compositionally biased region" description="Acidic residues" evidence="10">
    <location>
        <begin position="668"/>
        <end position="677"/>
    </location>
</feature>
<dbReference type="Pfam" id="PF08914">
    <property type="entry name" value="Myb_Rap1"/>
    <property type="match status" value="1"/>
</dbReference>
<dbReference type="InterPro" id="IPR013088">
    <property type="entry name" value="Znf_NHR/GATA"/>
</dbReference>
<keyword evidence="8" id="KW-0862">Zinc</keyword>
<feature type="compositionally biased region" description="Basic and acidic residues" evidence="10">
    <location>
        <begin position="696"/>
        <end position="705"/>
    </location>
</feature>
<evidence type="ECO:0000256" key="7">
    <source>
        <dbReference type="ARBA" id="ARBA00023242"/>
    </source>
</evidence>
<feature type="compositionally biased region" description="Low complexity" evidence="10">
    <location>
        <begin position="406"/>
        <end position="417"/>
    </location>
</feature>
<dbReference type="SMART" id="SM00401">
    <property type="entry name" value="ZnF_GATA"/>
    <property type="match status" value="1"/>
</dbReference>
<comment type="subcellular location">
    <subcellularLocation>
        <location evidence="9">Nucleus</location>
    </subcellularLocation>
    <subcellularLocation>
        <location evidence="9">Chromosome</location>
        <location evidence="9">Telomere</location>
    </subcellularLocation>
</comment>
<evidence type="ECO:0000256" key="9">
    <source>
        <dbReference type="RuleBase" id="RU367107"/>
    </source>
</evidence>
<keyword evidence="8" id="KW-0863">Zinc-finger</keyword>
<dbReference type="InterPro" id="IPR021661">
    <property type="entry name" value="Rap1_C"/>
</dbReference>